<reference evidence="2" key="1">
    <citation type="submission" date="2019-08" db="EMBL/GenBank/DDBJ databases">
        <authorList>
            <person name="Kucharzyk K."/>
            <person name="Murdoch R.W."/>
            <person name="Higgins S."/>
            <person name="Loffler F."/>
        </authorList>
    </citation>
    <scope>NUCLEOTIDE SEQUENCE</scope>
</reference>
<evidence type="ECO:0000313" key="2">
    <source>
        <dbReference type="EMBL" id="MPL56910.1"/>
    </source>
</evidence>
<organism evidence="2">
    <name type="scientific">bioreactor metagenome</name>
    <dbReference type="NCBI Taxonomy" id="1076179"/>
    <lineage>
        <taxon>unclassified sequences</taxon>
        <taxon>metagenomes</taxon>
        <taxon>ecological metagenomes</taxon>
    </lineage>
</organism>
<keyword evidence="1" id="KW-0175">Coiled coil</keyword>
<evidence type="ECO:0000256" key="1">
    <source>
        <dbReference type="SAM" id="Coils"/>
    </source>
</evidence>
<feature type="coiled-coil region" evidence="1">
    <location>
        <begin position="122"/>
        <end position="149"/>
    </location>
</feature>
<name>A0A644SQF1_9ZZZZ</name>
<gene>
    <name evidence="2" type="ORF">SDC9_02401</name>
</gene>
<comment type="caution">
    <text evidence="2">The sequence shown here is derived from an EMBL/GenBank/DDBJ whole genome shotgun (WGS) entry which is preliminary data.</text>
</comment>
<dbReference type="AlphaFoldDB" id="A0A644SQF1"/>
<proteinExistence type="predicted"/>
<accession>A0A644SQF1</accession>
<dbReference type="EMBL" id="VSSQ01000003">
    <property type="protein sequence ID" value="MPL56910.1"/>
    <property type="molecule type" value="Genomic_DNA"/>
</dbReference>
<sequence length="296" mass="34809">MKKLSLLFTLISFCVFSQEKKFITPDLPKNQVYQYHISSASSLKSPKGKSYHAPFTVNQDVEVTYLFNDGNDKIFSWKIINYEHLHEGIKEEKNDCGCNKVAYRNQVTVYFRTDSLGAYKKINNLAQVRENLLKNIAEQEKQLSKKDKNIFEKVKRYPEGVISSIEEDIIIFSRYFGLENKNSVNTLFTRRNNFPFGIKSKPFKVVLSVLSEEKDLKINVKNEFDKHKAEDDDYNIFRFNQDVEKEKKHYQLIADEVYVFSKENFRLLSAKLTAKEISNFHNDGIYDYQYSITQKE</sequence>
<protein>
    <submittedName>
        <fullName evidence="2">Uncharacterized protein</fullName>
    </submittedName>
</protein>